<dbReference type="Proteomes" id="UP001558652">
    <property type="component" value="Unassembled WGS sequence"/>
</dbReference>
<dbReference type="AlphaFoldDB" id="A0ABD0YGZ0"/>
<keyword evidence="3" id="KW-1185">Reference proteome</keyword>
<sequence length="366" mass="41411">MDNNEDFNKMTALLQLLSEMIRVPTLYSKIIKFLSHSMVQNLFTPLFSPGTQGGKNMFQPSVYSFYVQALCFLMELANKETNWLLLFSELVLEKQIILLLAIALYTGSEPIKKKVLFLTGTTGFSAESLGSLAKSMAELNKLVIFSPSGNNVQELNVLNTSHLSPMDITPLLSITQEGHLNSILDKFERIANENENSMTSAMMEMFQYKMASMSHTLRHMQSSQQAADERSTKLQHSLALTSAEVSRLHQLLHSAQQSLEGKSKELKNINSQLAHTQQQAKETHDKYAQLLQNTKSKTIIINEQNQQLEALNLSIKEKQLEINELQSKLSATEEELTQKVQYLQKIETNLKEIQEKNSGNDNFTSF</sequence>
<protein>
    <submittedName>
        <fullName evidence="2">Uncharacterized protein</fullName>
    </submittedName>
</protein>
<evidence type="ECO:0000256" key="1">
    <source>
        <dbReference type="SAM" id="Coils"/>
    </source>
</evidence>
<feature type="coiled-coil region" evidence="1">
    <location>
        <begin position="252"/>
        <end position="335"/>
    </location>
</feature>
<accession>A0ABD0YGZ0</accession>
<evidence type="ECO:0000313" key="3">
    <source>
        <dbReference type="Proteomes" id="UP001558652"/>
    </source>
</evidence>
<keyword evidence="1" id="KW-0175">Coiled coil</keyword>
<gene>
    <name evidence="2" type="ORF">AAG570_011806</name>
</gene>
<evidence type="ECO:0000313" key="2">
    <source>
        <dbReference type="EMBL" id="KAL1130560.1"/>
    </source>
</evidence>
<reference evidence="2 3" key="1">
    <citation type="submission" date="2024-07" db="EMBL/GenBank/DDBJ databases">
        <title>Chromosome-level genome assembly of the water stick insect Ranatra chinensis (Heteroptera: Nepidae).</title>
        <authorList>
            <person name="Liu X."/>
        </authorList>
    </citation>
    <scope>NUCLEOTIDE SEQUENCE [LARGE SCALE GENOMIC DNA]</scope>
    <source>
        <strain evidence="2">Cailab_2021Rc</strain>
        <tissue evidence="2">Muscle</tissue>
    </source>
</reference>
<comment type="caution">
    <text evidence="2">The sequence shown here is derived from an EMBL/GenBank/DDBJ whole genome shotgun (WGS) entry which is preliminary data.</text>
</comment>
<organism evidence="2 3">
    <name type="scientific">Ranatra chinensis</name>
    <dbReference type="NCBI Taxonomy" id="642074"/>
    <lineage>
        <taxon>Eukaryota</taxon>
        <taxon>Metazoa</taxon>
        <taxon>Ecdysozoa</taxon>
        <taxon>Arthropoda</taxon>
        <taxon>Hexapoda</taxon>
        <taxon>Insecta</taxon>
        <taxon>Pterygota</taxon>
        <taxon>Neoptera</taxon>
        <taxon>Paraneoptera</taxon>
        <taxon>Hemiptera</taxon>
        <taxon>Heteroptera</taxon>
        <taxon>Panheteroptera</taxon>
        <taxon>Nepomorpha</taxon>
        <taxon>Nepidae</taxon>
        <taxon>Ranatrinae</taxon>
        <taxon>Ranatra</taxon>
    </lineage>
</organism>
<proteinExistence type="predicted"/>
<name>A0ABD0YGZ0_9HEMI</name>
<dbReference type="EMBL" id="JBFDAA010000007">
    <property type="protein sequence ID" value="KAL1130560.1"/>
    <property type="molecule type" value="Genomic_DNA"/>
</dbReference>